<dbReference type="Proteomes" id="UP001152607">
    <property type="component" value="Unassembled WGS sequence"/>
</dbReference>
<dbReference type="SMART" id="SM00855">
    <property type="entry name" value="PGAM"/>
    <property type="match status" value="1"/>
</dbReference>
<feature type="compositionally biased region" description="Basic and acidic residues" evidence="1">
    <location>
        <begin position="214"/>
        <end position="235"/>
    </location>
</feature>
<accession>A0A9W4U7I7</accession>
<dbReference type="GO" id="GO:0016791">
    <property type="term" value="F:phosphatase activity"/>
    <property type="evidence" value="ECO:0007669"/>
    <property type="project" value="TreeGrafter"/>
</dbReference>
<dbReference type="InterPro" id="IPR050275">
    <property type="entry name" value="PGM_Phosphatase"/>
</dbReference>
<dbReference type="InterPro" id="IPR029033">
    <property type="entry name" value="His_PPase_superfam"/>
</dbReference>
<comment type="caution">
    <text evidence="2">The sequence shown here is derived from an EMBL/GenBank/DDBJ whole genome shotgun (WGS) entry which is preliminary data.</text>
</comment>
<dbReference type="AlphaFoldDB" id="A0A9W4U7I7"/>
<sequence length="250" mass="28191">MPPKISIVRHAQGYHNLTRDYTLHDPLLTPLGKEQCATLSSVYPHHATADLVLASPLRRTVQTASYSFGPTLARDEVPFVLVPELQEVANSGADTGTDAEILDKTYEEMFKGEDLGFDLQKIDRSRVKEGWNSKTGYWEYTHEALANRARDFRNWVFQRPEKHILVVTHGAIAHFLTEDADVPDPMIETSYKNCEVRDFVFAEDSTPTTAHLLETKESKEKRKPRRGEVEEHDVAEVEGSMSGQPLKVGA</sequence>
<evidence type="ECO:0000313" key="2">
    <source>
        <dbReference type="EMBL" id="CAI6325460.1"/>
    </source>
</evidence>
<evidence type="ECO:0000256" key="1">
    <source>
        <dbReference type="SAM" id="MobiDB-lite"/>
    </source>
</evidence>
<protein>
    <submittedName>
        <fullName evidence="2">Uncharacterized protein</fullName>
    </submittedName>
</protein>
<dbReference type="EMBL" id="CAOQHR010000002">
    <property type="protein sequence ID" value="CAI6325460.1"/>
    <property type="molecule type" value="Genomic_DNA"/>
</dbReference>
<organism evidence="2 3">
    <name type="scientific">Periconia digitata</name>
    <dbReference type="NCBI Taxonomy" id="1303443"/>
    <lineage>
        <taxon>Eukaryota</taxon>
        <taxon>Fungi</taxon>
        <taxon>Dikarya</taxon>
        <taxon>Ascomycota</taxon>
        <taxon>Pezizomycotina</taxon>
        <taxon>Dothideomycetes</taxon>
        <taxon>Pleosporomycetidae</taxon>
        <taxon>Pleosporales</taxon>
        <taxon>Massarineae</taxon>
        <taxon>Periconiaceae</taxon>
        <taxon>Periconia</taxon>
    </lineage>
</organism>
<keyword evidence="3" id="KW-1185">Reference proteome</keyword>
<dbReference type="OrthoDB" id="496981at2759"/>
<dbReference type="GO" id="GO:0005737">
    <property type="term" value="C:cytoplasm"/>
    <property type="evidence" value="ECO:0007669"/>
    <property type="project" value="TreeGrafter"/>
</dbReference>
<dbReference type="PANTHER" id="PTHR48100">
    <property type="entry name" value="BROAD-SPECIFICITY PHOSPHATASE YOR283W-RELATED"/>
    <property type="match status" value="1"/>
</dbReference>
<name>A0A9W4U7I7_9PLEO</name>
<dbReference type="PANTHER" id="PTHR48100:SF54">
    <property type="entry name" value="PHOSPHATASE SPAC5H10.03-RELATED"/>
    <property type="match status" value="1"/>
</dbReference>
<evidence type="ECO:0000313" key="3">
    <source>
        <dbReference type="Proteomes" id="UP001152607"/>
    </source>
</evidence>
<dbReference type="SUPFAM" id="SSF53254">
    <property type="entry name" value="Phosphoglycerate mutase-like"/>
    <property type="match status" value="1"/>
</dbReference>
<dbReference type="Pfam" id="PF00300">
    <property type="entry name" value="His_Phos_1"/>
    <property type="match status" value="1"/>
</dbReference>
<dbReference type="CDD" id="cd07067">
    <property type="entry name" value="HP_PGM_like"/>
    <property type="match status" value="1"/>
</dbReference>
<reference evidence="2" key="1">
    <citation type="submission" date="2023-01" db="EMBL/GenBank/DDBJ databases">
        <authorList>
            <person name="Van Ghelder C."/>
            <person name="Rancurel C."/>
        </authorList>
    </citation>
    <scope>NUCLEOTIDE SEQUENCE</scope>
    <source>
        <strain evidence="2">CNCM I-4278</strain>
    </source>
</reference>
<proteinExistence type="predicted"/>
<dbReference type="InterPro" id="IPR013078">
    <property type="entry name" value="His_Pase_superF_clade-1"/>
</dbReference>
<gene>
    <name evidence="2" type="ORF">PDIGIT_LOCUS3780</name>
</gene>
<dbReference type="Gene3D" id="3.40.50.1240">
    <property type="entry name" value="Phosphoglycerate mutase-like"/>
    <property type="match status" value="1"/>
</dbReference>
<feature type="region of interest" description="Disordered" evidence="1">
    <location>
        <begin position="214"/>
        <end position="250"/>
    </location>
</feature>